<dbReference type="AlphaFoldDB" id="A0AAF0DUS6"/>
<dbReference type="GO" id="GO:0061710">
    <property type="term" value="F:L-threonylcarbamoyladenylate synthase"/>
    <property type="evidence" value="ECO:0007669"/>
    <property type="project" value="UniProtKB-EC"/>
</dbReference>
<gene>
    <name evidence="2" type="ORF">MBRA1_001080</name>
</gene>
<organism evidence="2 3">
    <name type="scientific">Malassezia brasiliensis</name>
    <dbReference type="NCBI Taxonomy" id="1821822"/>
    <lineage>
        <taxon>Eukaryota</taxon>
        <taxon>Fungi</taxon>
        <taxon>Dikarya</taxon>
        <taxon>Basidiomycota</taxon>
        <taxon>Ustilaginomycotina</taxon>
        <taxon>Malasseziomycetes</taxon>
        <taxon>Malasseziales</taxon>
        <taxon>Malasseziaceae</taxon>
        <taxon>Malassezia</taxon>
    </lineage>
</organism>
<keyword evidence="2" id="KW-0548">Nucleotidyltransferase</keyword>
<dbReference type="EMBL" id="CP119951">
    <property type="protein sequence ID" value="WFC94450.1"/>
    <property type="molecule type" value="Genomic_DNA"/>
</dbReference>
<dbReference type="InterPro" id="IPR038385">
    <property type="entry name" value="Sua5/YwlC_C"/>
</dbReference>
<accession>A0AAF0DUS6</accession>
<dbReference type="Pfam" id="PF03481">
    <property type="entry name" value="Sua5_C"/>
    <property type="match status" value="1"/>
</dbReference>
<protein>
    <submittedName>
        <fullName evidence="2">L-threonylcarbamoyladenylate synthase</fullName>
        <ecNumber evidence="2">2.7.7.87</ecNumber>
    </submittedName>
</protein>
<proteinExistence type="predicted"/>
<dbReference type="Gene3D" id="3.40.50.11030">
    <property type="entry name" value="Threonylcarbamoyl-AMP synthase, C-terminal domain"/>
    <property type="match status" value="1"/>
</dbReference>
<reference evidence="2" key="1">
    <citation type="submission" date="2023-03" db="EMBL/GenBank/DDBJ databases">
        <title>Mating type loci evolution in Malassezia.</title>
        <authorList>
            <person name="Coelho M.A."/>
        </authorList>
    </citation>
    <scope>NUCLEOTIDE SEQUENCE</scope>
    <source>
        <strain evidence="2">CBS 14135</strain>
    </source>
</reference>
<keyword evidence="3" id="KW-1185">Reference proteome</keyword>
<evidence type="ECO:0000259" key="1">
    <source>
        <dbReference type="Pfam" id="PF03481"/>
    </source>
</evidence>
<dbReference type="InterPro" id="IPR005145">
    <property type="entry name" value="Sua5_C"/>
</dbReference>
<keyword evidence="2" id="KW-0808">Transferase</keyword>
<dbReference type="Proteomes" id="UP001216638">
    <property type="component" value="Chromosome 1"/>
</dbReference>
<dbReference type="EC" id="2.7.7.87" evidence="2"/>
<sequence>MKYRHYSPEARVVLVRYRPQAASLTEVLSSQLASIAEAAAEANDATGVRRRTGHGRIGVMCAIDSPVFTCVSHLASEPLQPWAASSKRVSPVVNCGPHQLCVYSLGVQSEPSTAAQRLFDGLRTLDTDISWAGEPSACDLILVEEIPDTGIGLAVMNRLQKAATGIIEVGSV</sequence>
<feature type="domain" description="Threonylcarbamoyl-AMP synthase C-terminal" evidence="1">
    <location>
        <begin position="1"/>
        <end position="163"/>
    </location>
</feature>
<name>A0AAF0DUS6_9BASI</name>
<evidence type="ECO:0000313" key="3">
    <source>
        <dbReference type="Proteomes" id="UP001216638"/>
    </source>
</evidence>
<evidence type="ECO:0000313" key="2">
    <source>
        <dbReference type="EMBL" id="WFC94450.1"/>
    </source>
</evidence>